<dbReference type="InterPro" id="IPR001087">
    <property type="entry name" value="GDSL"/>
</dbReference>
<protein>
    <recommendedName>
        <fullName evidence="5">GDSL esterase/lipase</fullName>
    </recommendedName>
</protein>
<feature type="chain" id="PRO_5042154188" description="GDSL esterase/lipase" evidence="2">
    <location>
        <begin position="21"/>
        <end position="359"/>
    </location>
</feature>
<dbReference type="EMBL" id="BSYO01000015">
    <property type="protein sequence ID" value="GMH15877.1"/>
    <property type="molecule type" value="Genomic_DNA"/>
</dbReference>
<dbReference type="InterPro" id="IPR035669">
    <property type="entry name" value="SGNH_plant_lipase-like"/>
</dbReference>
<dbReference type="Proteomes" id="UP001279734">
    <property type="component" value="Unassembled WGS sequence"/>
</dbReference>
<evidence type="ECO:0000313" key="4">
    <source>
        <dbReference type="Proteomes" id="UP001279734"/>
    </source>
</evidence>
<reference evidence="3" key="1">
    <citation type="submission" date="2023-05" db="EMBL/GenBank/DDBJ databases">
        <title>Nepenthes gracilis genome sequencing.</title>
        <authorList>
            <person name="Fukushima K."/>
        </authorList>
    </citation>
    <scope>NUCLEOTIDE SEQUENCE</scope>
    <source>
        <strain evidence="3">SING2019-196</strain>
    </source>
</reference>
<dbReference type="PANTHER" id="PTHR45642:SF7">
    <property type="entry name" value="GDSL ESTERASE_LIPASE"/>
    <property type="match status" value="1"/>
</dbReference>
<comment type="similarity">
    <text evidence="1">Belongs to the 'GDSL' lipolytic enzyme family.</text>
</comment>
<accession>A0AAD3SRM1</accession>
<evidence type="ECO:0000313" key="3">
    <source>
        <dbReference type="EMBL" id="GMH15877.1"/>
    </source>
</evidence>
<comment type="caution">
    <text evidence="3">The sequence shown here is derived from an EMBL/GenBank/DDBJ whole genome shotgun (WGS) entry which is preliminary data.</text>
</comment>
<evidence type="ECO:0008006" key="5">
    <source>
        <dbReference type="Google" id="ProtNLM"/>
    </source>
</evidence>
<sequence>MAKRLWVVLWVALVPKLLEGVTVGELRNSTGGDSFRCLLVFGDSSVDPGNNNNLKTSVKSNYPPYGKDFIHGRPTGRFSDGRLATDFIVEALGHRKGVLPAFLDPTLRQEDLPYGVSFASAGSGYDDLTADLAGVLRVSRQLEYLKHYKIHLRKVVGDYDRAEEVISKGVFVISLGSNDLLQNYFVEPIRPKQFTLQGYTHYLVSRMLRYLQEMQRQGARRVIVVGVPPLGCMPIVRTLEGNGSQRCVESINGAAFSLNSKIQREIRAANALLNMKIVYADIYSPIKRVVDNPRKYGFRETCKGCCGSGTYEYGDTCRGLSTCADPTEYVFWDAIHPTQRMYKVLADHILDSVTRDFFL</sequence>
<keyword evidence="4" id="KW-1185">Reference proteome</keyword>
<feature type="signal peptide" evidence="2">
    <location>
        <begin position="1"/>
        <end position="20"/>
    </location>
</feature>
<keyword evidence="2" id="KW-0732">Signal</keyword>
<organism evidence="3 4">
    <name type="scientific">Nepenthes gracilis</name>
    <name type="common">Slender pitcher plant</name>
    <dbReference type="NCBI Taxonomy" id="150966"/>
    <lineage>
        <taxon>Eukaryota</taxon>
        <taxon>Viridiplantae</taxon>
        <taxon>Streptophyta</taxon>
        <taxon>Embryophyta</taxon>
        <taxon>Tracheophyta</taxon>
        <taxon>Spermatophyta</taxon>
        <taxon>Magnoliopsida</taxon>
        <taxon>eudicotyledons</taxon>
        <taxon>Gunneridae</taxon>
        <taxon>Pentapetalae</taxon>
        <taxon>Caryophyllales</taxon>
        <taxon>Nepenthaceae</taxon>
        <taxon>Nepenthes</taxon>
    </lineage>
</organism>
<evidence type="ECO:0000256" key="2">
    <source>
        <dbReference type="SAM" id="SignalP"/>
    </source>
</evidence>
<dbReference type="InterPro" id="IPR036514">
    <property type="entry name" value="SGNH_hydro_sf"/>
</dbReference>
<proteinExistence type="inferred from homology"/>
<dbReference type="PANTHER" id="PTHR45642">
    <property type="entry name" value="GDSL ESTERASE/LIPASE EXL3"/>
    <property type="match status" value="1"/>
</dbReference>
<dbReference type="Pfam" id="PF00657">
    <property type="entry name" value="Lipase_GDSL"/>
    <property type="match status" value="1"/>
</dbReference>
<gene>
    <name evidence="3" type="ORF">Nepgr_017718</name>
</gene>
<dbReference type="SUPFAM" id="SSF52266">
    <property type="entry name" value="SGNH hydrolase"/>
    <property type="match status" value="1"/>
</dbReference>
<dbReference type="Gene3D" id="3.40.50.1110">
    <property type="entry name" value="SGNH hydrolase"/>
    <property type="match status" value="1"/>
</dbReference>
<dbReference type="CDD" id="cd01837">
    <property type="entry name" value="SGNH_plant_lipase_like"/>
    <property type="match status" value="1"/>
</dbReference>
<dbReference type="InterPro" id="IPR050592">
    <property type="entry name" value="GDSL_lipolytic_enzyme"/>
</dbReference>
<dbReference type="AlphaFoldDB" id="A0AAD3SRM1"/>
<name>A0AAD3SRM1_NEPGR</name>
<dbReference type="GO" id="GO:0016788">
    <property type="term" value="F:hydrolase activity, acting on ester bonds"/>
    <property type="evidence" value="ECO:0007669"/>
    <property type="project" value="InterPro"/>
</dbReference>
<evidence type="ECO:0000256" key="1">
    <source>
        <dbReference type="ARBA" id="ARBA00008668"/>
    </source>
</evidence>